<dbReference type="GO" id="GO:0003678">
    <property type="term" value="F:DNA helicase activity"/>
    <property type="evidence" value="ECO:0007669"/>
    <property type="project" value="InterPro"/>
</dbReference>
<comment type="caution">
    <text evidence="10">The sequence shown here is derived from an EMBL/GenBank/DDBJ whole genome shotgun (WGS) entry which is preliminary data.</text>
</comment>
<proteinExistence type="predicted"/>
<evidence type="ECO:0000256" key="3">
    <source>
        <dbReference type="ARBA" id="ARBA00022801"/>
    </source>
</evidence>
<dbReference type="PANTHER" id="PTHR47642">
    <property type="entry name" value="ATP-DEPENDENT DNA HELICASE"/>
    <property type="match status" value="1"/>
</dbReference>
<protein>
    <recommendedName>
        <fullName evidence="9">AAA+ ATPase domain-containing protein</fullName>
    </recommendedName>
</protein>
<keyword evidence="8" id="KW-0413">Isomerase</keyword>
<dbReference type="Proteomes" id="UP000179164">
    <property type="component" value="Unassembled WGS sequence"/>
</dbReference>
<evidence type="ECO:0000256" key="5">
    <source>
        <dbReference type="ARBA" id="ARBA00022840"/>
    </source>
</evidence>
<dbReference type="GO" id="GO:0000723">
    <property type="term" value="P:telomere maintenance"/>
    <property type="evidence" value="ECO:0007669"/>
    <property type="project" value="InterPro"/>
</dbReference>
<dbReference type="Pfam" id="PF21530">
    <property type="entry name" value="Pif1_2B_dom"/>
    <property type="match status" value="1"/>
</dbReference>
<keyword evidence="1" id="KW-0547">Nucleotide-binding</keyword>
<dbReference type="CDD" id="cd18809">
    <property type="entry name" value="SF1_C_RecD"/>
    <property type="match status" value="1"/>
</dbReference>
<evidence type="ECO:0000256" key="4">
    <source>
        <dbReference type="ARBA" id="ARBA00022806"/>
    </source>
</evidence>
<dbReference type="Gene3D" id="3.40.50.300">
    <property type="entry name" value="P-loop containing nucleotide triphosphate hydrolases"/>
    <property type="match status" value="2"/>
</dbReference>
<feature type="domain" description="AAA+ ATPase" evidence="9">
    <location>
        <begin position="27"/>
        <end position="245"/>
    </location>
</feature>
<dbReference type="PANTHER" id="PTHR47642:SF5">
    <property type="entry name" value="ATP-DEPENDENT DNA HELICASE"/>
    <property type="match status" value="1"/>
</dbReference>
<dbReference type="SUPFAM" id="SSF52540">
    <property type="entry name" value="P-loop containing nucleoside triphosphate hydrolases"/>
    <property type="match status" value="2"/>
</dbReference>
<dbReference type="InterPro" id="IPR027417">
    <property type="entry name" value="P-loop_NTPase"/>
</dbReference>
<keyword evidence="5" id="KW-0067">ATP-binding</keyword>
<keyword evidence="2" id="KW-0227">DNA damage</keyword>
<evidence type="ECO:0000256" key="2">
    <source>
        <dbReference type="ARBA" id="ARBA00022763"/>
    </source>
</evidence>
<dbReference type="EMBL" id="MHKE01000012">
    <property type="protein sequence ID" value="OGY84033.1"/>
    <property type="molecule type" value="Genomic_DNA"/>
</dbReference>
<dbReference type="InterPro" id="IPR049163">
    <property type="entry name" value="Pif1-like_2B_dom"/>
</dbReference>
<name>A0A1G2B4B8_9BACT</name>
<keyword evidence="3" id="KW-0378">Hydrolase</keyword>
<dbReference type="Pfam" id="PF05970">
    <property type="entry name" value="PIF1"/>
    <property type="match status" value="1"/>
</dbReference>
<keyword evidence="6" id="KW-0238">DNA-binding</keyword>
<evidence type="ECO:0000256" key="8">
    <source>
        <dbReference type="ARBA" id="ARBA00023235"/>
    </source>
</evidence>
<evidence type="ECO:0000256" key="1">
    <source>
        <dbReference type="ARBA" id="ARBA00022741"/>
    </source>
</evidence>
<evidence type="ECO:0000313" key="10">
    <source>
        <dbReference type="EMBL" id="OGY84033.1"/>
    </source>
</evidence>
<feature type="non-terminal residue" evidence="10">
    <location>
        <position position="1"/>
    </location>
</feature>
<dbReference type="CDD" id="cd18037">
    <property type="entry name" value="DEXSc_Pif1_like"/>
    <property type="match status" value="1"/>
</dbReference>
<keyword evidence="7" id="KW-0234">DNA repair</keyword>
<organism evidence="10 11">
    <name type="scientific">Candidatus Kerfeldbacteria bacterium RIFCSPLOWO2_01_FULL_48_11</name>
    <dbReference type="NCBI Taxonomy" id="1798543"/>
    <lineage>
        <taxon>Bacteria</taxon>
        <taxon>Candidatus Kerfeldiibacteriota</taxon>
    </lineage>
</organism>
<dbReference type="GO" id="GO:0006281">
    <property type="term" value="P:DNA repair"/>
    <property type="evidence" value="ECO:0007669"/>
    <property type="project" value="InterPro"/>
</dbReference>
<dbReference type="InterPro" id="IPR003593">
    <property type="entry name" value="AAA+_ATPase"/>
</dbReference>
<dbReference type="InterPro" id="IPR051055">
    <property type="entry name" value="PIF1_helicase"/>
</dbReference>
<dbReference type="STRING" id="1798543.A2898_02080"/>
<dbReference type="AlphaFoldDB" id="A0A1G2B4B8"/>
<reference evidence="10 11" key="1">
    <citation type="journal article" date="2016" name="Nat. Commun.">
        <title>Thousands of microbial genomes shed light on interconnected biogeochemical processes in an aquifer system.</title>
        <authorList>
            <person name="Anantharaman K."/>
            <person name="Brown C.T."/>
            <person name="Hug L.A."/>
            <person name="Sharon I."/>
            <person name="Castelle C.J."/>
            <person name="Probst A.J."/>
            <person name="Thomas B.C."/>
            <person name="Singh A."/>
            <person name="Wilkins M.J."/>
            <person name="Karaoz U."/>
            <person name="Brodie E.L."/>
            <person name="Williams K.H."/>
            <person name="Hubbard S.S."/>
            <person name="Banfield J.F."/>
        </authorList>
    </citation>
    <scope>NUCLEOTIDE SEQUENCE [LARGE SCALE GENOMIC DNA]</scope>
</reference>
<gene>
    <name evidence="10" type="ORF">A2898_02080</name>
</gene>
<accession>A0A1G2B4B8</accession>
<sequence length="427" mass="47425">GSIRWWTWNTERSNGMKQSHALRKLKSGKNVLLTGPAGSGKTFVLNQFISYLKGKKISAGITAPTGVAATHINGRTLHSWIGLGIQHTFTKKEIEKIAFNKRIRLRVLKAKTLIVDEISMMNDYHLDTVDAICRKIRKSTRPFGGIQVVMSGDFFQLPPITGDGGEGEFVNNADVWDRMDLQVCYLTEQHRHDDRDLSRALNDIRINSVSAATKEILGTRYNAPIGGIMRPTKLFTHNVDVDAQNDRELGLIDEKEHYYAMEEAGQPALVKSLKKNCLAPERLVLKKGAMVMFLKNNPDGGYVNGTLGKVIDYSDGGLPIVETSKGDVIAVSLSRWMIEEDGEALAQITQLPLRLAWAITVHKSQGMTLDMAEVDLRKSFAPGMGYVALSRVRKLSGLSLLGMNDMAYRVNPKAVTLDKELRSKSKE</sequence>
<evidence type="ECO:0000259" key="9">
    <source>
        <dbReference type="SMART" id="SM00382"/>
    </source>
</evidence>
<evidence type="ECO:0000256" key="6">
    <source>
        <dbReference type="ARBA" id="ARBA00023125"/>
    </source>
</evidence>
<dbReference type="SMART" id="SM00382">
    <property type="entry name" value="AAA"/>
    <property type="match status" value="1"/>
</dbReference>
<evidence type="ECO:0000256" key="7">
    <source>
        <dbReference type="ARBA" id="ARBA00023204"/>
    </source>
</evidence>
<keyword evidence="4" id="KW-0347">Helicase</keyword>
<evidence type="ECO:0000313" key="11">
    <source>
        <dbReference type="Proteomes" id="UP000179164"/>
    </source>
</evidence>
<dbReference type="InterPro" id="IPR010285">
    <property type="entry name" value="DNA_helicase_pif1-like_DEAD"/>
</dbReference>